<accession>A0ACB8DUP7</accession>
<dbReference type="EMBL" id="CM023470">
    <property type="protein sequence ID" value="KAH7978076.1"/>
    <property type="molecule type" value="Genomic_DNA"/>
</dbReference>
<gene>
    <name evidence="1" type="ORF">HPB49_004427</name>
</gene>
<protein>
    <submittedName>
        <fullName evidence="1">Uncharacterized protein</fullName>
    </submittedName>
</protein>
<keyword evidence="2" id="KW-1185">Reference proteome</keyword>
<proteinExistence type="predicted"/>
<dbReference type="Proteomes" id="UP000821865">
    <property type="component" value="Chromosome 1"/>
</dbReference>
<sequence length="320" mass="35603">MGKRGRGENQTKRDFRRRKRRGPSPLPKEDIKVILRPHKGLIFKNLLGSELSVAVIEAYRKIFGGDSFLLRVHPGSNAVILSKPHEQVAGRLREISQLKIRGQIHLFNEYVPDPEDVLSGIVDGLPPGTIEAELMANLRIRTQGGNIERASNNNFYRQRTTEPTIQACKICRSTGHRTDVCPTPNANVCSKCGASNPNQGHECAPNCAICANRPEETPGKRNMKKISSSSGEKSSPQAGKAEEEAAAAGRTTNQWRWWSSFLVAINVTSGPRIPGCIDEEDAFSSSVLLEDCYRPSFTSLHVMRRVHVFRPRQINSELNR</sequence>
<name>A0ACB8DUP7_DERSI</name>
<evidence type="ECO:0000313" key="1">
    <source>
        <dbReference type="EMBL" id="KAH7978076.1"/>
    </source>
</evidence>
<evidence type="ECO:0000313" key="2">
    <source>
        <dbReference type="Proteomes" id="UP000821865"/>
    </source>
</evidence>
<reference evidence="1" key="1">
    <citation type="submission" date="2020-05" db="EMBL/GenBank/DDBJ databases">
        <title>Large-scale comparative analyses of tick genomes elucidate their genetic diversity and vector capacities.</title>
        <authorList>
            <person name="Jia N."/>
            <person name="Wang J."/>
            <person name="Shi W."/>
            <person name="Du L."/>
            <person name="Sun Y."/>
            <person name="Zhan W."/>
            <person name="Jiang J."/>
            <person name="Wang Q."/>
            <person name="Zhang B."/>
            <person name="Ji P."/>
            <person name="Sakyi L.B."/>
            <person name="Cui X."/>
            <person name="Yuan T."/>
            <person name="Jiang B."/>
            <person name="Yang W."/>
            <person name="Lam T.T.-Y."/>
            <person name="Chang Q."/>
            <person name="Ding S."/>
            <person name="Wang X."/>
            <person name="Zhu J."/>
            <person name="Ruan X."/>
            <person name="Zhao L."/>
            <person name="Wei J."/>
            <person name="Que T."/>
            <person name="Du C."/>
            <person name="Cheng J."/>
            <person name="Dai P."/>
            <person name="Han X."/>
            <person name="Huang E."/>
            <person name="Gao Y."/>
            <person name="Liu J."/>
            <person name="Shao H."/>
            <person name="Ye R."/>
            <person name="Li L."/>
            <person name="Wei W."/>
            <person name="Wang X."/>
            <person name="Wang C."/>
            <person name="Yang T."/>
            <person name="Huo Q."/>
            <person name="Li W."/>
            <person name="Guo W."/>
            <person name="Chen H."/>
            <person name="Zhou L."/>
            <person name="Ni X."/>
            <person name="Tian J."/>
            <person name="Zhou Y."/>
            <person name="Sheng Y."/>
            <person name="Liu T."/>
            <person name="Pan Y."/>
            <person name="Xia L."/>
            <person name="Li J."/>
            <person name="Zhao F."/>
            <person name="Cao W."/>
        </authorList>
    </citation>
    <scope>NUCLEOTIDE SEQUENCE</scope>
    <source>
        <strain evidence="1">Dsil-2018</strain>
    </source>
</reference>
<organism evidence="1 2">
    <name type="scientific">Dermacentor silvarum</name>
    <name type="common">Tick</name>
    <dbReference type="NCBI Taxonomy" id="543639"/>
    <lineage>
        <taxon>Eukaryota</taxon>
        <taxon>Metazoa</taxon>
        <taxon>Ecdysozoa</taxon>
        <taxon>Arthropoda</taxon>
        <taxon>Chelicerata</taxon>
        <taxon>Arachnida</taxon>
        <taxon>Acari</taxon>
        <taxon>Parasitiformes</taxon>
        <taxon>Ixodida</taxon>
        <taxon>Ixodoidea</taxon>
        <taxon>Ixodidae</taxon>
        <taxon>Rhipicephalinae</taxon>
        <taxon>Dermacentor</taxon>
    </lineage>
</organism>
<comment type="caution">
    <text evidence="1">The sequence shown here is derived from an EMBL/GenBank/DDBJ whole genome shotgun (WGS) entry which is preliminary data.</text>
</comment>